<evidence type="ECO:0000313" key="2">
    <source>
        <dbReference type="Proteomes" id="UP000235672"/>
    </source>
</evidence>
<evidence type="ECO:0000313" key="1">
    <source>
        <dbReference type="EMBL" id="PMD14201.1"/>
    </source>
</evidence>
<proteinExistence type="predicted"/>
<reference evidence="1 2" key="1">
    <citation type="submission" date="2016-05" db="EMBL/GenBank/DDBJ databases">
        <title>A degradative enzymes factory behind the ericoid mycorrhizal symbiosis.</title>
        <authorList>
            <consortium name="DOE Joint Genome Institute"/>
            <person name="Martino E."/>
            <person name="Morin E."/>
            <person name="Grelet G."/>
            <person name="Kuo A."/>
            <person name="Kohler A."/>
            <person name="Daghino S."/>
            <person name="Barry K."/>
            <person name="Choi C."/>
            <person name="Cichocki N."/>
            <person name="Clum A."/>
            <person name="Copeland A."/>
            <person name="Hainaut M."/>
            <person name="Haridas S."/>
            <person name="Labutti K."/>
            <person name="Lindquist E."/>
            <person name="Lipzen A."/>
            <person name="Khouja H.-R."/>
            <person name="Murat C."/>
            <person name="Ohm R."/>
            <person name="Olson A."/>
            <person name="Spatafora J."/>
            <person name="Veneault-Fourrey C."/>
            <person name="Henrissat B."/>
            <person name="Grigoriev I."/>
            <person name="Martin F."/>
            <person name="Perotto S."/>
        </authorList>
    </citation>
    <scope>NUCLEOTIDE SEQUENCE [LARGE SCALE GENOMIC DNA]</scope>
    <source>
        <strain evidence="1 2">UAMH 7357</strain>
    </source>
</reference>
<keyword evidence="2" id="KW-1185">Reference proteome</keyword>
<accession>A0A2J6PJH7</accession>
<gene>
    <name evidence="1" type="ORF">NA56DRAFT_711276</name>
</gene>
<organism evidence="1 2">
    <name type="scientific">Hyaloscypha hepaticicola</name>
    <dbReference type="NCBI Taxonomy" id="2082293"/>
    <lineage>
        <taxon>Eukaryota</taxon>
        <taxon>Fungi</taxon>
        <taxon>Dikarya</taxon>
        <taxon>Ascomycota</taxon>
        <taxon>Pezizomycotina</taxon>
        <taxon>Leotiomycetes</taxon>
        <taxon>Helotiales</taxon>
        <taxon>Hyaloscyphaceae</taxon>
        <taxon>Hyaloscypha</taxon>
    </lineage>
</organism>
<dbReference type="Proteomes" id="UP000235672">
    <property type="component" value="Unassembled WGS sequence"/>
</dbReference>
<name>A0A2J6PJH7_9HELO</name>
<sequence length="174" mass="19176">MSSVPNVSRCTRRTRVPDRDLAAEQMAIAERPVPDSLGVKLLCRTAAQIEHQQTPRFHNPLHWIELHVCGVLALSGVNARQSSNVQPGKRHLPRPSSGIGESRLVTKIGWYWIPHLSHTFNPNFYLATKKPQSLSTSPQLALISPSPMCKPTPACNLQNGTVTPSHSHTRVASN</sequence>
<protein>
    <submittedName>
        <fullName evidence="1">Uncharacterized protein</fullName>
    </submittedName>
</protein>
<dbReference type="EMBL" id="KZ613524">
    <property type="protein sequence ID" value="PMD14201.1"/>
    <property type="molecule type" value="Genomic_DNA"/>
</dbReference>
<dbReference type="AlphaFoldDB" id="A0A2J6PJH7"/>